<dbReference type="EMBL" id="PSQE01000002">
    <property type="protein sequence ID" value="RHN74049.1"/>
    <property type="molecule type" value="Genomic_DNA"/>
</dbReference>
<sequence>MYRHNYDFLTFPRAGKMSNICSLVNKANQKVTGQSSSSRKRIEQRDRTAEAWFPVRVTDEPAEEEEVPLKRKRIAALDMSKQVQTQVVVRYKDALPVDEGLFQVPKVWSRFDCFGPQASLYLRDYELKAIRDLGPAGRSHAVTEGVVCEMRALEVVVFLNNSSTEEAVRSKALARERGETAKKMAKLEAKVIVLKEGTSDKDMMIAFLKEKAESASRYHNELSEVRAMFTTEKKVLDDALCDASQPGEDETEDTAVLARPALVYRLEELERNLVGLRVTVLIMP</sequence>
<gene>
    <name evidence="1" type="ORF">MtrunA17_Chr2g0305511</name>
</gene>
<dbReference type="Proteomes" id="UP000265566">
    <property type="component" value="Chromosome 2"/>
</dbReference>
<dbReference type="Gramene" id="rna9993">
    <property type="protein sequence ID" value="RHN74049.1"/>
    <property type="gene ID" value="gene9993"/>
</dbReference>
<reference evidence="2" key="1">
    <citation type="journal article" date="2018" name="Nat. Plants">
        <title>Whole-genome landscape of Medicago truncatula symbiotic genes.</title>
        <authorList>
            <person name="Pecrix Y."/>
            <person name="Staton S.E."/>
            <person name="Sallet E."/>
            <person name="Lelandais-Briere C."/>
            <person name="Moreau S."/>
            <person name="Carrere S."/>
            <person name="Blein T."/>
            <person name="Jardinaud M.F."/>
            <person name="Latrasse D."/>
            <person name="Zouine M."/>
            <person name="Zahm M."/>
            <person name="Kreplak J."/>
            <person name="Mayjonade B."/>
            <person name="Satge C."/>
            <person name="Perez M."/>
            <person name="Cauet S."/>
            <person name="Marande W."/>
            <person name="Chantry-Darmon C."/>
            <person name="Lopez-Roques C."/>
            <person name="Bouchez O."/>
            <person name="Berard A."/>
            <person name="Debelle F."/>
            <person name="Munos S."/>
            <person name="Bendahmane A."/>
            <person name="Berges H."/>
            <person name="Niebel A."/>
            <person name="Buitink J."/>
            <person name="Frugier F."/>
            <person name="Benhamed M."/>
            <person name="Crespi M."/>
            <person name="Gouzy J."/>
            <person name="Gamas P."/>
        </authorList>
    </citation>
    <scope>NUCLEOTIDE SEQUENCE [LARGE SCALE GENOMIC DNA]</scope>
    <source>
        <strain evidence="2">cv. Jemalong A17</strain>
    </source>
</reference>
<evidence type="ECO:0000313" key="2">
    <source>
        <dbReference type="Proteomes" id="UP000265566"/>
    </source>
</evidence>
<proteinExistence type="predicted"/>
<protein>
    <submittedName>
        <fullName evidence="1">Uncharacterized protein</fullName>
    </submittedName>
</protein>
<accession>A0A396J785</accession>
<comment type="caution">
    <text evidence="1">The sequence shown here is derived from an EMBL/GenBank/DDBJ whole genome shotgun (WGS) entry which is preliminary data.</text>
</comment>
<dbReference type="AlphaFoldDB" id="A0A396J785"/>
<name>A0A396J785_MEDTR</name>
<organism evidence="1 2">
    <name type="scientific">Medicago truncatula</name>
    <name type="common">Barrel medic</name>
    <name type="synonym">Medicago tribuloides</name>
    <dbReference type="NCBI Taxonomy" id="3880"/>
    <lineage>
        <taxon>Eukaryota</taxon>
        <taxon>Viridiplantae</taxon>
        <taxon>Streptophyta</taxon>
        <taxon>Embryophyta</taxon>
        <taxon>Tracheophyta</taxon>
        <taxon>Spermatophyta</taxon>
        <taxon>Magnoliopsida</taxon>
        <taxon>eudicotyledons</taxon>
        <taxon>Gunneridae</taxon>
        <taxon>Pentapetalae</taxon>
        <taxon>rosids</taxon>
        <taxon>fabids</taxon>
        <taxon>Fabales</taxon>
        <taxon>Fabaceae</taxon>
        <taxon>Papilionoideae</taxon>
        <taxon>50 kb inversion clade</taxon>
        <taxon>NPAAA clade</taxon>
        <taxon>Hologalegina</taxon>
        <taxon>IRL clade</taxon>
        <taxon>Trifolieae</taxon>
        <taxon>Medicago</taxon>
    </lineage>
</organism>
<evidence type="ECO:0000313" key="1">
    <source>
        <dbReference type="EMBL" id="RHN74049.1"/>
    </source>
</evidence>